<comment type="similarity">
    <text evidence="1 6">Belongs to the glycosyl hydrolase 3 family.</text>
</comment>
<dbReference type="EMBL" id="SHLC01000001">
    <property type="protein sequence ID" value="RZU66885.1"/>
    <property type="molecule type" value="Genomic_DNA"/>
</dbReference>
<feature type="domain" description="Fibronectin type III-like" evidence="7">
    <location>
        <begin position="584"/>
        <end position="654"/>
    </location>
</feature>
<protein>
    <recommendedName>
        <fullName evidence="5">Exo-alpha-(1-&gt;6)-L-arabinopyranosidase</fullName>
    </recommendedName>
</protein>
<dbReference type="InterPro" id="IPR002772">
    <property type="entry name" value="Glyco_hydro_3_C"/>
</dbReference>
<dbReference type="OrthoDB" id="3187421at2"/>
<evidence type="ECO:0000259" key="7">
    <source>
        <dbReference type="SMART" id="SM01217"/>
    </source>
</evidence>
<dbReference type="GO" id="GO:0005975">
    <property type="term" value="P:carbohydrate metabolic process"/>
    <property type="evidence" value="ECO:0007669"/>
    <property type="project" value="InterPro"/>
</dbReference>
<gene>
    <name evidence="8" type="ORF">EV379_3255</name>
</gene>
<keyword evidence="6" id="KW-0326">Glycosidase</keyword>
<dbReference type="SUPFAM" id="SSF52279">
    <property type="entry name" value="Beta-D-glucan exohydrolase, C-terminal domain"/>
    <property type="match status" value="1"/>
</dbReference>
<dbReference type="SUPFAM" id="SSF51445">
    <property type="entry name" value="(Trans)glycosidases"/>
    <property type="match status" value="1"/>
</dbReference>
<dbReference type="Gene3D" id="3.20.20.300">
    <property type="entry name" value="Glycoside hydrolase, family 3, N-terminal domain"/>
    <property type="match status" value="2"/>
</dbReference>
<dbReference type="InterPro" id="IPR013783">
    <property type="entry name" value="Ig-like_fold"/>
</dbReference>
<dbReference type="InterPro" id="IPR001764">
    <property type="entry name" value="Glyco_hydro_3_N"/>
</dbReference>
<evidence type="ECO:0000256" key="2">
    <source>
        <dbReference type="ARBA" id="ARBA00022801"/>
    </source>
</evidence>
<evidence type="ECO:0000313" key="8">
    <source>
        <dbReference type="EMBL" id="RZU66885.1"/>
    </source>
</evidence>
<dbReference type="GO" id="GO:0008422">
    <property type="term" value="F:beta-glucosidase activity"/>
    <property type="evidence" value="ECO:0007669"/>
    <property type="project" value="UniProtKB-ARBA"/>
</dbReference>
<proteinExistence type="inferred from homology"/>
<dbReference type="Pfam" id="PF00933">
    <property type="entry name" value="Glyco_hydro_3"/>
    <property type="match status" value="1"/>
</dbReference>
<dbReference type="InterPro" id="IPR050288">
    <property type="entry name" value="Cellulose_deg_GH3"/>
</dbReference>
<dbReference type="InterPro" id="IPR036962">
    <property type="entry name" value="Glyco_hydro_3_N_sf"/>
</dbReference>
<sequence>MTAHTVQAVDIVAALSLDEKVQLLSGTSMWLTAGVGEVPPVLLANGPNGVAKQAADGDHVGGGEMLPATCFPSSSVLASSWDVPLLEEVGAALGREARAKDVGVLLGPGLNIKRHPGGGRVFEYFSEDPHLAGTVAAALVRGVQSEGVGSSIKHFAANNQETYRMRLDSVIDERTLREIYLHGFEIAVRESAPWTVMSSYNLLNGEHTGESRRLITEILRDEWGFDGLVMSDWFAVADRPTAVRAGLDLEMPGNGGAWAQRVKKAIADGSLSMADVDRAAERVAALALRARAEAAGRPSAVDLDAHHELARRAAAAGAVLLTNDGILPLRAEGSIAIIGPAAETPRFQGVGSSLVNARKVENMLDTLRTRLGDDATLGFAPGYELGDGSASPAQLQDAAELAAASDTVILMLAIPAGKEAEGIDRENIVFPDGMNELVRRVTAANARTVIVLVNGAPLELPWADDAAALFESYLGGEAGGPAIVDVLFGDAEPGGRLGESFPVAAADLPASANFPTTLTQVQYRENLYVGYRFHDSFGVAPRFAFGHGLGYTTFEFGPLTVSGTAPELTVTLELKNTGPRAGSEVVQLYVHANDSAVHRPEQELKAFTKVHLAAGETQTVRLTLDARSFAVYDVAAADWASEPGSYELRVGASSRDIRVAETVVVETGSRPAPVARPAAAVASEAEFGRLLGRPVPQARGLLPYTTDSAINDLTSTWLGRRLHGALLGVISKQLPDTADSDAKAMMEAVVGGMPLRALVANSGGKVSFDTIDRIIAVLNALSPAAGRARRAAARSRG</sequence>
<dbReference type="AlphaFoldDB" id="A0A4Q8ARY6"/>
<evidence type="ECO:0000256" key="1">
    <source>
        <dbReference type="ARBA" id="ARBA00005336"/>
    </source>
</evidence>
<dbReference type="Gene3D" id="3.40.50.1700">
    <property type="entry name" value="Glycoside hydrolase family 3 C-terminal domain"/>
    <property type="match status" value="2"/>
</dbReference>
<keyword evidence="9" id="KW-1185">Reference proteome</keyword>
<reference evidence="8 9" key="1">
    <citation type="submission" date="2019-02" db="EMBL/GenBank/DDBJ databases">
        <title>Sequencing the genomes of 1000 actinobacteria strains.</title>
        <authorList>
            <person name="Klenk H.-P."/>
        </authorList>
    </citation>
    <scope>NUCLEOTIDE SEQUENCE [LARGE SCALE GENOMIC DNA]</scope>
    <source>
        <strain evidence="8 9">DSM 18319</strain>
    </source>
</reference>
<keyword evidence="2 6" id="KW-0378">Hydrolase</keyword>
<evidence type="ECO:0000313" key="9">
    <source>
        <dbReference type="Proteomes" id="UP000291483"/>
    </source>
</evidence>
<organism evidence="8 9">
    <name type="scientific">Microterricola gilva</name>
    <dbReference type="NCBI Taxonomy" id="393267"/>
    <lineage>
        <taxon>Bacteria</taxon>
        <taxon>Bacillati</taxon>
        <taxon>Actinomycetota</taxon>
        <taxon>Actinomycetes</taxon>
        <taxon>Micrococcales</taxon>
        <taxon>Microbacteriaceae</taxon>
        <taxon>Microterricola</taxon>
    </lineage>
</organism>
<keyword evidence="3" id="KW-0119">Carbohydrate metabolism</keyword>
<evidence type="ECO:0000256" key="6">
    <source>
        <dbReference type="RuleBase" id="RU361161"/>
    </source>
</evidence>
<dbReference type="Pfam" id="PF01915">
    <property type="entry name" value="Glyco_hydro_3_C"/>
    <property type="match status" value="1"/>
</dbReference>
<dbReference type="PRINTS" id="PR00133">
    <property type="entry name" value="GLHYDRLASE3"/>
</dbReference>
<comment type="function">
    <text evidence="4">Catalyzes the hydrolysis of a non-reducing terminal alpha-L-arabinopyranosidic linkage in ginsenoside Rb2 (alpha-L-arabinopyranosyl-(1-&gt;6)-alpha-D-glucopyranosyl) to release alpha-D-glucopyranosyl (Rd). It is not able to hydrolyze alpha-L-arabinofuranosyl-(1-&gt;6)-alpha-D-glucopyranosyl (Rc).</text>
</comment>
<dbReference type="SMART" id="SM01217">
    <property type="entry name" value="Fn3_like"/>
    <property type="match status" value="1"/>
</dbReference>
<accession>A0A4Q8ARY6</accession>
<dbReference type="PANTHER" id="PTHR42715:SF10">
    <property type="entry name" value="BETA-GLUCOSIDASE"/>
    <property type="match status" value="1"/>
</dbReference>
<name>A0A4Q8ARY6_9MICO</name>
<evidence type="ECO:0000256" key="4">
    <source>
        <dbReference type="ARBA" id="ARBA00058905"/>
    </source>
</evidence>
<dbReference type="Proteomes" id="UP000291483">
    <property type="component" value="Unassembled WGS sequence"/>
</dbReference>
<dbReference type="PROSITE" id="PS00775">
    <property type="entry name" value="GLYCOSYL_HYDROL_F3"/>
    <property type="match status" value="1"/>
</dbReference>
<evidence type="ECO:0000256" key="3">
    <source>
        <dbReference type="ARBA" id="ARBA00023277"/>
    </source>
</evidence>
<dbReference type="RefSeq" id="WP_130507016.1">
    <property type="nucleotide sequence ID" value="NZ_SHLC01000001.1"/>
</dbReference>
<dbReference type="FunFam" id="2.60.40.10:FF:000495">
    <property type="entry name" value="Periplasmic beta-glucosidase"/>
    <property type="match status" value="1"/>
</dbReference>
<dbReference type="InterPro" id="IPR019800">
    <property type="entry name" value="Glyco_hydro_3_AS"/>
</dbReference>
<evidence type="ECO:0000256" key="5">
    <source>
        <dbReference type="ARBA" id="ARBA00074219"/>
    </source>
</evidence>
<comment type="caution">
    <text evidence="8">The sequence shown here is derived from an EMBL/GenBank/DDBJ whole genome shotgun (WGS) entry which is preliminary data.</text>
</comment>
<dbReference type="PANTHER" id="PTHR42715">
    <property type="entry name" value="BETA-GLUCOSIDASE"/>
    <property type="match status" value="1"/>
</dbReference>
<dbReference type="Gene3D" id="2.60.40.10">
    <property type="entry name" value="Immunoglobulins"/>
    <property type="match status" value="1"/>
</dbReference>
<dbReference type="InterPro" id="IPR017853">
    <property type="entry name" value="GH"/>
</dbReference>
<dbReference type="InterPro" id="IPR026891">
    <property type="entry name" value="Fn3-like"/>
</dbReference>
<dbReference type="InterPro" id="IPR036881">
    <property type="entry name" value="Glyco_hydro_3_C_sf"/>
</dbReference>
<dbReference type="Pfam" id="PF14310">
    <property type="entry name" value="Fn3-like"/>
    <property type="match status" value="1"/>
</dbReference>